<dbReference type="Pfam" id="PF01556">
    <property type="entry name" value="DnaJ_C"/>
    <property type="match status" value="1"/>
</dbReference>
<dbReference type="Gene3D" id="1.10.287.110">
    <property type="entry name" value="DnaJ domain"/>
    <property type="match status" value="1"/>
</dbReference>
<dbReference type="GO" id="GO:0003677">
    <property type="term" value="F:DNA binding"/>
    <property type="evidence" value="ECO:0007669"/>
    <property type="project" value="UniProtKB-KW"/>
</dbReference>
<evidence type="ECO:0000256" key="2">
    <source>
        <dbReference type="ARBA" id="ARBA00022737"/>
    </source>
</evidence>
<organism evidence="7 8">
    <name type="scientific">Anaerolinea thermophila</name>
    <dbReference type="NCBI Taxonomy" id="167964"/>
    <lineage>
        <taxon>Bacteria</taxon>
        <taxon>Bacillati</taxon>
        <taxon>Chloroflexota</taxon>
        <taxon>Anaerolineae</taxon>
        <taxon>Anaerolineales</taxon>
        <taxon>Anaerolineaceae</taxon>
        <taxon>Anaerolinea</taxon>
    </lineage>
</organism>
<proteinExistence type="predicted"/>
<feature type="domain" description="J" evidence="6">
    <location>
        <begin position="7"/>
        <end position="72"/>
    </location>
</feature>
<dbReference type="SMART" id="SM00271">
    <property type="entry name" value="DnaJ"/>
    <property type="match status" value="1"/>
</dbReference>
<gene>
    <name evidence="7" type="ORF">XD73_0603</name>
</gene>
<dbReference type="GO" id="GO:0051082">
    <property type="term" value="F:unfolded protein binding"/>
    <property type="evidence" value="ECO:0007669"/>
    <property type="project" value="InterPro"/>
</dbReference>
<dbReference type="GO" id="GO:0005737">
    <property type="term" value="C:cytoplasm"/>
    <property type="evidence" value="ECO:0007669"/>
    <property type="project" value="TreeGrafter"/>
</dbReference>
<evidence type="ECO:0000259" key="6">
    <source>
        <dbReference type="PROSITE" id="PS50076"/>
    </source>
</evidence>
<keyword evidence="7" id="KW-0238">DNA-binding</keyword>
<accession>A0A101FY65</accession>
<evidence type="ECO:0000313" key="8">
    <source>
        <dbReference type="Proteomes" id="UP000064249"/>
    </source>
</evidence>
<name>A0A101FY65_9CHLR</name>
<dbReference type="FunFam" id="2.60.260.20:FF:000005">
    <property type="entry name" value="Chaperone protein dnaJ 1, mitochondrial"/>
    <property type="match status" value="1"/>
</dbReference>
<evidence type="ECO:0000256" key="1">
    <source>
        <dbReference type="ARBA" id="ARBA00022723"/>
    </source>
</evidence>
<dbReference type="PATRIC" id="fig|167964.4.peg.1272"/>
<dbReference type="InterPro" id="IPR008971">
    <property type="entry name" value="HSP40/DnaJ_pept-bd"/>
</dbReference>
<dbReference type="Gene3D" id="2.60.260.20">
    <property type="entry name" value="Urease metallochaperone UreE, N-terminal domain"/>
    <property type="match status" value="2"/>
</dbReference>
<dbReference type="PANTHER" id="PTHR43096:SF48">
    <property type="entry name" value="CHAPERONE PROTEIN DNAJ"/>
    <property type="match status" value="1"/>
</dbReference>
<dbReference type="InterPro" id="IPR002939">
    <property type="entry name" value="DnaJ_C"/>
</dbReference>
<dbReference type="Pfam" id="PF00226">
    <property type="entry name" value="DnaJ"/>
    <property type="match status" value="1"/>
</dbReference>
<dbReference type="SUPFAM" id="SSF46565">
    <property type="entry name" value="Chaperone J-domain"/>
    <property type="match status" value="1"/>
</dbReference>
<keyword evidence="2" id="KW-0677">Repeat</keyword>
<keyword evidence="1" id="KW-0479">Metal-binding</keyword>
<evidence type="ECO:0000256" key="3">
    <source>
        <dbReference type="ARBA" id="ARBA00022771"/>
    </source>
</evidence>
<sequence length="315" mass="35582">MDMDYKDYYKILGVEKNATAEDIKKAYRKLAMKYHPDKNPGNKQAEEKFKEINEANEVLSDPEKRAHYDQLSNTYSSWQQAGGNPNSFSWEDLFNNSQYASRSTNVNTGDFGDMFGGGMGGFSDFFNAFFGGERAQNQRRTTTTQRTPQQQAYQQQVTISFWEAYHGTTRILQFDNKKIEVKIPAGVRTGSKVRVSGAGPRQARGGKSDIYLIINVSQDDRFTINGNEIQTMVDVDMFTALLGGETKVNTPDGDVILKIPAGTQPMQVFRLKGRGMPSLKEKGKKGDLLVKVKVELPRNLSEEQKSILREMRKKE</sequence>
<dbReference type="PANTHER" id="PTHR43096">
    <property type="entry name" value="DNAJ HOMOLOG 1, MITOCHONDRIAL-RELATED"/>
    <property type="match status" value="1"/>
</dbReference>
<dbReference type="Proteomes" id="UP000064249">
    <property type="component" value="Unassembled WGS sequence"/>
</dbReference>
<dbReference type="InterPro" id="IPR018253">
    <property type="entry name" value="DnaJ_domain_CS"/>
</dbReference>
<evidence type="ECO:0000256" key="4">
    <source>
        <dbReference type="ARBA" id="ARBA00022833"/>
    </source>
</evidence>
<dbReference type="PROSITE" id="PS00636">
    <property type="entry name" value="DNAJ_1"/>
    <property type="match status" value="1"/>
</dbReference>
<dbReference type="CDD" id="cd06257">
    <property type="entry name" value="DnaJ"/>
    <property type="match status" value="1"/>
</dbReference>
<evidence type="ECO:0000256" key="5">
    <source>
        <dbReference type="ARBA" id="ARBA00023186"/>
    </source>
</evidence>
<dbReference type="SUPFAM" id="SSF49493">
    <property type="entry name" value="HSP40/DnaJ peptide-binding domain"/>
    <property type="match status" value="2"/>
</dbReference>
<dbReference type="AlphaFoldDB" id="A0A101FY65"/>
<reference evidence="7 8" key="1">
    <citation type="journal article" date="2015" name="MBio">
        <title>Genome-Resolved Metagenomic Analysis Reveals Roles for Candidate Phyla and Other Microbial Community Members in Biogeochemical Transformations in Oil Reservoirs.</title>
        <authorList>
            <person name="Hu P."/>
            <person name="Tom L."/>
            <person name="Singh A."/>
            <person name="Thomas B.C."/>
            <person name="Baker B.J."/>
            <person name="Piceno Y.M."/>
            <person name="Andersen G.L."/>
            <person name="Banfield J.F."/>
        </authorList>
    </citation>
    <scope>NUCLEOTIDE SEQUENCE [LARGE SCALE GENOMIC DNA]</scope>
    <source>
        <strain evidence="7">46_16</strain>
    </source>
</reference>
<dbReference type="InterPro" id="IPR001623">
    <property type="entry name" value="DnaJ_domain"/>
</dbReference>
<keyword evidence="5" id="KW-0143">Chaperone</keyword>
<keyword evidence="3" id="KW-0863">Zinc-finger</keyword>
<dbReference type="CDD" id="cd10747">
    <property type="entry name" value="DnaJ_C"/>
    <property type="match status" value="1"/>
</dbReference>
<dbReference type="PRINTS" id="PR00625">
    <property type="entry name" value="JDOMAIN"/>
</dbReference>
<dbReference type="PROSITE" id="PS50076">
    <property type="entry name" value="DNAJ_2"/>
    <property type="match status" value="1"/>
</dbReference>
<comment type="caution">
    <text evidence="7">The sequence shown here is derived from an EMBL/GenBank/DDBJ whole genome shotgun (WGS) entry which is preliminary data.</text>
</comment>
<dbReference type="EMBL" id="LGFU01000022">
    <property type="protein sequence ID" value="KUK46533.1"/>
    <property type="molecule type" value="Genomic_DNA"/>
</dbReference>
<protein>
    <submittedName>
        <fullName evidence="7">Curved DNA-binding protein</fullName>
    </submittedName>
</protein>
<dbReference type="GO" id="GO:0042026">
    <property type="term" value="P:protein refolding"/>
    <property type="evidence" value="ECO:0007669"/>
    <property type="project" value="TreeGrafter"/>
</dbReference>
<keyword evidence="4" id="KW-0862">Zinc</keyword>
<dbReference type="GO" id="GO:0008270">
    <property type="term" value="F:zinc ion binding"/>
    <property type="evidence" value="ECO:0007669"/>
    <property type="project" value="UniProtKB-KW"/>
</dbReference>
<evidence type="ECO:0000313" key="7">
    <source>
        <dbReference type="EMBL" id="KUK46533.1"/>
    </source>
</evidence>
<dbReference type="InterPro" id="IPR036869">
    <property type="entry name" value="J_dom_sf"/>
</dbReference>